<proteinExistence type="predicted"/>
<evidence type="ECO:0000313" key="1">
    <source>
        <dbReference type="EMBL" id="GIY83124.1"/>
    </source>
</evidence>
<reference evidence="1 2" key="1">
    <citation type="submission" date="2021-06" db="EMBL/GenBank/DDBJ databases">
        <title>Caerostris darwini draft genome.</title>
        <authorList>
            <person name="Kono N."/>
            <person name="Arakawa K."/>
        </authorList>
    </citation>
    <scope>NUCLEOTIDE SEQUENCE [LARGE SCALE GENOMIC DNA]</scope>
</reference>
<protein>
    <recommendedName>
        <fullName evidence="3">Transposase</fullName>
    </recommendedName>
</protein>
<evidence type="ECO:0000313" key="2">
    <source>
        <dbReference type="Proteomes" id="UP001054837"/>
    </source>
</evidence>
<dbReference type="Proteomes" id="UP001054837">
    <property type="component" value="Unassembled WGS sequence"/>
</dbReference>
<comment type="caution">
    <text evidence="1">The sequence shown here is derived from an EMBL/GenBank/DDBJ whole genome shotgun (WGS) entry which is preliminary data.</text>
</comment>
<organism evidence="1 2">
    <name type="scientific">Caerostris darwini</name>
    <dbReference type="NCBI Taxonomy" id="1538125"/>
    <lineage>
        <taxon>Eukaryota</taxon>
        <taxon>Metazoa</taxon>
        <taxon>Ecdysozoa</taxon>
        <taxon>Arthropoda</taxon>
        <taxon>Chelicerata</taxon>
        <taxon>Arachnida</taxon>
        <taxon>Araneae</taxon>
        <taxon>Araneomorphae</taxon>
        <taxon>Entelegynae</taxon>
        <taxon>Araneoidea</taxon>
        <taxon>Araneidae</taxon>
        <taxon>Caerostris</taxon>
    </lineage>
</organism>
<dbReference type="EMBL" id="BPLQ01014782">
    <property type="protein sequence ID" value="GIY83124.1"/>
    <property type="molecule type" value="Genomic_DNA"/>
</dbReference>
<keyword evidence="2" id="KW-1185">Reference proteome</keyword>
<sequence>MTTEGVKGHRAIEQKIMRLLRCKAITTELVKSHQAIAKQIIMRLLWCSELWQYINGSLGNSLFLTVITFAGHGA</sequence>
<name>A0AAV4WLI8_9ARAC</name>
<evidence type="ECO:0008006" key="3">
    <source>
        <dbReference type="Google" id="ProtNLM"/>
    </source>
</evidence>
<dbReference type="AlphaFoldDB" id="A0AAV4WLI8"/>
<accession>A0AAV4WLI8</accession>
<gene>
    <name evidence="1" type="ORF">CDAR_379301</name>
</gene>